<accession>A0A813PLQ6</accession>
<dbReference type="Gene3D" id="3.40.50.150">
    <property type="entry name" value="Vaccinia Virus protein VP39"/>
    <property type="match status" value="1"/>
</dbReference>
<dbReference type="OrthoDB" id="506498at2759"/>
<dbReference type="InterPro" id="IPR029063">
    <property type="entry name" value="SAM-dependent_MTases_sf"/>
</dbReference>
<dbReference type="GO" id="GO:0008757">
    <property type="term" value="F:S-adenosylmethionine-dependent methyltransferase activity"/>
    <property type="evidence" value="ECO:0007669"/>
    <property type="project" value="InterPro"/>
</dbReference>
<dbReference type="EMBL" id="CAJNOJ010000005">
    <property type="protein sequence ID" value="CAF0752379.1"/>
    <property type="molecule type" value="Genomic_DNA"/>
</dbReference>
<gene>
    <name evidence="2" type="ORF">EDS130_LOCUS2358</name>
</gene>
<evidence type="ECO:0000313" key="2">
    <source>
        <dbReference type="EMBL" id="CAF0752379.1"/>
    </source>
</evidence>
<dbReference type="Proteomes" id="UP000663852">
    <property type="component" value="Unassembled WGS sequence"/>
</dbReference>
<evidence type="ECO:0000313" key="3">
    <source>
        <dbReference type="Proteomes" id="UP000663852"/>
    </source>
</evidence>
<dbReference type="SUPFAM" id="SSF53335">
    <property type="entry name" value="S-adenosyl-L-methionine-dependent methyltransferases"/>
    <property type="match status" value="1"/>
</dbReference>
<dbReference type="PANTHER" id="PTHR43591:SF24">
    <property type="entry name" value="2-METHOXY-6-POLYPRENYL-1,4-BENZOQUINOL METHYLASE, MITOCHONDRIAL"/>
    <property type="match status" value="1"/>
</dbReference>
<evidence type="ECO:0000259" key="1">
    <source>
        <dbReference type="Pfam" id="PF08241"/>
    </source>
</evidence>
<feature type="domain" description="Methyltransferase type 11" evidence="1">
    <location>
        <begin position="51"/>
        <end position="146"/>
    </location>
</feature>
<sequence length="199" mass="22862">MHTYMGRVIAPILSCDDESAAWLSRQDRWLEEQPQRLLDALSIRRGMKIADIGAGTGFITVQLAHRVGHRGLVVASDLQPEMLDVLVNRSDMPGNVVPILSTPYDTRLPSNTFDLILLVDVYHEAPRPDLLLQGLRRALKPRGRLALVEYRKEDPRIPINPYHKMSARQATVELQANRFRLVQRYEQLPWQHLLIFVKQ</sequence>
<dbReference type="InterPro" id="IPR013216">
    <property type="entry name" value="Methyltransf_11"/>
</dbReference>
<organism evidence="2 3">
    <name type="scientific">Adineta ricciae</name>
    <name type="common">Rotifer</name>
    <dbReference type="NCBI Taxonomy" id="249248"/>
    <lineage>
        <taxon>Eukaryota</taxon>
        <taxon>Metazoa</taxon>
        <taxon>Spiralia</taxon>
        <taxon>Gnathifera</taxon>
        <taxon>Rotifera</taxon>
        <taxon>Eurotatoria</taxon>
        <taxon>Bdelloidea</taxon>
        <taxon>Adinetida</taxon>
        <taxon>Adinetidae</taxon>
        <taxon>Adineta</taxon>
    </lineage>
</organism>
<comment type="caution">
    <text evidence="2">The sequence shown here is derived from an EMBL/GenBank/DDBJ whole genome shotgun (WGS) entry which is preliminary data.</text>
</comment>
<dbReference type="Pfam" id="PF08241">
    <property type="entry name" value="Methyltransf_11"/>
    <property type="match status" value="1"/>
</dbReference>
<dbReference type="PANTHER" id="PTHR43591">
    <property type="entry name" value="METHYLTRANSFERASE"/>
    <property type="match status" value="1"/>
</dbReference>
<proteinExistence type="predicted"/>
<name>A0A813PLQ6_ADIRI</name>
<protein>
    <recommendedName>
        <fullName evidence="1">Methyltransferase type 11 domain-containing protein</fullName>
    </recommendedName>
</protein>
<dbReference type="CDD" id="cd02440">
    <property type="entry name" value="AdoMet_MTases"/>
    <property type="match status" value="1"/>
</dbReference>
<dbReference type="AlphaFoldDB" id="A0A813PLQ6"/>
<reference evidence="2" key="1">
    <citation type="submission" date="2021-02" db="EMBL/GenBank/DDBJ databases">
        <authorList>
            <person name="Nowell W R."/>
        </authorList>
    </citation>
    <scope>NUCLEOTIDE SEQUENCE</scope>
</reference>